<feature type="domain" description="Cytochrome b561 bacterial/Ni-hydrogenase" evidence="13">
    <location>
        <begin position="22"/>
        <end position="166"/>
    </location>
</feature>
<feature type="transmembrane region" description="Helical" evidence="12">
    <location>
        <begin position="21"/>
        <end position="40"/>
    </location>
</feature>
<dbReference type="Proteomes" id="UP000503129">
    <property type="component" value="Chromosome"/>
</dbReference>
<keyword evidence="7" id="KW-0249">Electron transport</keyword>
<evidence type="ECO:0000256" key="8">
    <source>
        <dbReference type="ARBA" id="ARBA00022989"/>
    </source>
</evidence>
<gene>
    <name evidence="14" type="ORF">DP114_26560</name>
</gene>
<dbReference type="InterPro" id="IPR011577">
    <property type="entry name" value="Cyt_b561_bac/Ni-Hgenase"/>
</dbReference>
<dbReference type="PANTHER" id="PTHR30529:SF1">
    <property type="entry name" value="CYTOCHROME B561 HOMOLOG 2"/>
    <property type="match status" value="1"/>
</dbReference>
<keyword evidence="5 12" id="KW-0812">Transmembrane</keyword>
<evidence type="ECO:0000256" key="3">
    <source>
        <dbReference type="ARBA" id="ARBA00022475"/>
    </source>
</evidence>
<evidence type="ECO:0000259" key="13">
    <source>
        <dbReference type="Pfam" id="PF01292"/>
    </source>
</evidence>
<dbReference type="SUPFAM" id="SSF81342">
    <property type="entry name" value="Transmembrane di-heme cytochromes"/>
    <property type="match status" value="1"/>
</dbReference>
<evidence type="ECO:0000256" key="7">
    <source>
        <dbReference type="ARBA" id="ARBA00022982"/>
    </source>
</evidence>
<dbReference type="RefSeq" id="WP_169267011.1">
    <property type="nucleotide sequence ID" value="NZ_CAWOXK010000001.1"/>
</dbReference>
<keyword evidence="2" id="KW-0813">Transport</keyword>
<dbReference type="GO" id="GO:0005886">
    <property type="term" value="C:plasma membrane"/>
    <property type="evidence" value="ECO:0007669"/>
    <property type="project" value="UniProtKB-SubCell"/>
</dbReference>
<reference evidence="14 15" key="1">
    <citation type="submission" date="2018-06" db="EMBL/GenBank/DDBJ databases">
        <title>Comparative genomics of Brasilonema spp. strains.</title>
        <authorList>
            <person name="Alvarenga D.O."/>
            <person name="Fiore M.F."/>
            <person name="Varani A.M."/>
        </authorList>
    </citation>
    <scope>NUCLEOTIDE SEQUENCE [LARGE SCALE GENOMIC DNA]</scope>
    <source>
        <strain evidence="14 15">CENA114</strain>
    </source>
</reference>
<feature type="transmembrane region" description="Helical" evidence="12">
    <location>
        <begin position="150"/>
        <end position="167"/>
    </location>
</feature>
<feature type="transmembrane region" description="Helical" evidence="12">
    <location>
        <begin position="60"/>
        <end position="78"/>
    </location>
</feature>
<protein>
    <submittedName>
        <fullName evidence="14">Cytochrome B</fullName>
    </submittedName>
</protein>
<dbReference type="KEGG" id="bsen:DP114_26560"/>
<keyword evidence="3" id="KW-1003">Cell membrane</keyword>
<evidence type="ECO:0000313" key="14">
    <source>
        <dbReference type="EMBL" id="QDL10994.1"/>
    </source>
</evidence>
<keyword evidence="8 12" id="KW-1133">Transmembrane helix</keyword>
<evidence type="ECO:0000256" key="5">
    <source>
        <dbReference type="ARBA" id="ARBA00022692"/>
    </source>
</evidence>
<keyword evidence="9" id="KW-0408">Iron</keyword>
<dbReference type="EMBL" id="CP030118">
    <property type="protein sequence ID" value="QDL10994.1"/>
    <property type="molecule type" value="Genomic_DNA"/>
</dbReference>
<evidence type="ECO:0000256" key="10">
    <source>
        <dbReference type="ARBA" id="ARBA00023136"/>
    </source>
</evidence>
<dbReference type="GO" id="GO:0022904">
    <property type="term" value="P:respiratory electron transport chain"/>
    <property type="evidence" value="ECO:0007669"/>
    <property type="project" value="InterPro"/>
</dbReference>
<keyword evidence="10 12" id="KW-0472">Membrane</keyword>
<dbReference type="GO" id="GO:0046872">
    <property type="term" value="F:metal ion binding"/>
    <property type="evidence" value="ECO:0007669"/>
    <property type="project" value="UniProtKB-KW"/>
</dbReference>
<dbReference type="Gene3D" id="1.20.950.20">
    <property type="entry name" value="Transmembrane di-heme cytochromes, Chain C"/>
    <property type="match status" value="1"/>
</dbReference>
<keyword evidence="4" id="KW-0349">Heme</keyword>
<sequence>MPNTTTPLKGRLNDAFGRLWKLHWVMAACFLIIYLIGMVMARLPREVFFRGSLYNVHKSFGVLVLGLLLLRIFTLLQVMAKNYLKRSRRFTPQWIKTFSLHLVIYLLMLVVPISGIFLSNTGGHEIPFFFVTLPNWFEENRSVGALAHNLHFWLSYTLLALVALHMIEQRQFLRRTWKQIFKENT</sequence>
<keyword evidence="6" id="KW-0479">Metal-binding</keyword>
<dbReference type="GO" id="GO:0009055">
    <property type="term" value="F:electron transfer activity"/>
    <property type="evidence" value="ECO:0007669"/>
    <property type="project" value="InterPro"/>
</dbReference>
<proteinExistence type="inferred from homology"/>
<name>A0A856MLL0_9CYAN</name>
<dbReference type="Pfam" id="PF01292">
    <property type="entry name" value="Ni_hydr_CYTB"/>
    <property type="match status" value="1"/>
</dbReference>
<evidence type="ECO:0000256" key="9">
    <source>
        <dbReference type="ARBA" id="ARBA00023004"/>
    </source>
</evidence>
<organism evidence="14 15">
    <name type="scientific">Brasilonema sennae CENA114</name>
    <dbReference type="NCBI Taxonomy" id="415709"/>
    <lineage>
        <taxon>Bacteria</taxon>
        <taxon>Bacillati</taxon>
        <taxon>Cyanobacteriota</taxon>
        <taxon>Cyanophyceae</taxon>
        <taxon>Nostocales</taxon>
        <taxon>Scytonemataceae</taxon>
        <taxon>Brasilonema</taxon>
        <taxon>Bromeliae group (in: Brasilonema)</taxon>
    </lineage>
</organism>
<evidence type="ECO:0000256" key="6">
    <source>
        <dbReference type="ARBA" id="ARBA00022723"/>
    </source>
</evidence>
<feature type="transmembrane region" description="Helical" evidence="12">
    <location>
        <begin position="98"/>
        <end position="118"/>
    </location>
</feature>
<comment type="similarity">
    <text evidence="11">Belongs to the cytochrome b561 family.</text>
</comment>
<evidence type="ECO:0000256" key="12">
    <source>
        <dbReference type="SAM" id="Phobius"/>
    </source>
</evidence>
<keyword evidence="15" id="KW-1185">Reference proteome</keyword>
<dbReference type="InterPro" id="IPR016174">
    <property type="entry name" value="Di-haem_cyt_TM"/>
</dbReference>
<evidence type="ECO:0000256" key="1">
    <source>
        <dbReference type="ARBA" id="ARBA00004651"/>
    </source>
</evidence>
<dbReference type="GO" id="GO:0020037">
    <property type="term" value="F:heme binding"/>
    <property type="evidence" value="ECO:0007669"/>
    <property type="project" value="TreeGrafter"/>
</dbReference>
<evidence type="ECO:0000256" key="2">
    <source>
        <dbReference type="ARBA" id="ARBA00022448"/>
    </source>
</evidence>
<comment type="subcellular location">
    <subcellularLocation>
        <location evidence="1">Cell membrane</location>
        <topology evidence="1">Multi-pass membrane protein</topology>
    </subcellularLocation>
</comment>
<dbReference type="PANTHER" id="PTHR30529">
    <property type="entry name" value="CYTOCHROME B561"/>
    <property type="match status" value="1"/>
</dbReference>
<accession>A0A856MLL0</accession>
<evidence type="ECO:0000256" key="4">
    <source>
        <dbReference type="ARBA" id="ARBA00022617"/>
    </source>
</evidence>
<evidence type="ECO:0000313" key="15">
    <source>
        <dbReference type="Proteomes" id="UP000503129"/>
    </source>
</evidence>
<dbReference type="AlphaFoldDB" id="A0A856MLL0"/>
<evidence type="ECO:0000256" key="11">
    <source>
        <dbReference type="ARBA" id="ARBA00037975"/>
    </source>
</evidence>
<dbReference type="InterPro" id="IPR052168">
    <property type="entry name" value="Cytochrome_b561_oxidase"/>
</dbReference>